<dbReference type="Proteomes" id="UP001341840">
    <property type="component" value="Unassembled WGS sequence"/>
</dbReference>
<feature type="region of interest" description="Disordered" evidence="1">
    <location>
        <begin position="124"/>
        <end position="149"/>
    </location>
</feature>
<keyword evidence="3" id="KW-1185">Reference proteome</keyword>
<reference evidence="2 3" key="1">
    <citation type="journal article" date="2023" name="Plants (Basel)">
        <title>Bridging the Gap: Combining Genomics and Transcriptomics Approaches to Understand Stylosanthes scabra, an Orphan Legume from the Brazilian Caatinga.</title>
        <authorList>
            <person name="Ferreira-Neto J.R.C."/>
            <person name="da Silva M.D."/>
            <person name="Binneck E."/>
            <person name="de Melo N.F."/>
            <person name="da Silva R.H."/>
            <person name="de Melo A.L.T.M."/>
            <person name="Pandolfi V."/>
            <person name="Bustamante F.O."/>
            <person name="Brasileiro-Vidal A.C."/>
            <person name="Benko-Iseppon A.M."/>
        </authorList>
    </citation>
    <scope>NUCLEOTIDE SEQUENCE [LARGE SCALE GENOMIC DNA]</scope>
    <source>
        <tissue evidence="2">Leaves</tissue>
    </source>
</reference>
<accession>A0ABU6ZLP6</accession>
<evidence type="ECO:0000313" key="2">
    <source>
        <dbReference type="EMBL" id="MED6222865.1"/>
    </source>
</evidence>
<gene>
    <name evidence="2" type="ORF">PIB30_068513</name>
</gene>
<sequence length="222" mass="25144">MRSGLVRPDQTLFEPDRFDPIRYRASVARISLLHAAVSSIFHLRLASFRHVLASFSNATQSSFLHSSLHDNNSITDTNSPLRSFVSLPNPERYVQNCGLFTYTFDYHRLISHHLQNLNNTPWASSPTLSRSLTKPHHSPTSQAELQQTPVELKTTRSGHHTLKTASDTETDASGHRCEYQSFVESPLLNATPSFKHRIRVRSSMLKPEPDPVMRTHSVTPFT</sequence>
<name>A0ABU6ZLP6_9FABA</name>
<evidence type="ECO:0000313" key="3">
    <source>
        <dbReference type="Proteomes" id="UP001341840"/>
    </source>
</evidence>
<proteinExistence type="predicted"/>
<protein>
    <submittedName>
        <fullName evidence="2">Uncharacterized protein</fullName>
    </submittedName>
</protein>
<evidence type="ECO:0000256" key="1">
    <source>
        <dbReference type="SAM" id="MobiDB-lite"/>
    </source>
</evidence>
<dbReference type="EMBL" id="JASCZI010272596">
    <property type="protein sequence ID" value="MED6222865.1"/>
    <property type="molecule type" value="Genomic_DNA"/>
</dbReference>
<comment type="caution">
    <text evidence="2">The sequence shown here is derived from an EMBL/GenBank/DDBJ whole genome shotgun (WGS) entry which is preliminary data.</text>
</comment>
<organism evidence="2 3">
    <name type="scientific">Stylosanthes scabra</name>
    <dbReference type="NCBI Taxonomy" id="79078"/>
    <lineage>
        <taxon>Eukaryota</taxon>
        <taxon>Viridiplantae</taxon>
        <taxon>Streptophyta</taxon>
        <taxon>Embryophyta</taxon>
        <taxon>Tracheophyta</taxon>
        <taxon>Spermatophyta</taxon>
        <taxon>Magnoliopsida</taxon>
        <taxon>eudicotyledons</taxon>
        <taxon>Gunneridae</taxon>
        <taxon>Pentapetalae</taxon>
        <taxon>rosids</taxon>
        <taxon>fabids</taxon>
        <taxon>Fabales</taxon>
        <taxon>Fabaceae</taxon>
        <taxon>Papilionoideae</taxon>
        <taxon>50 kb inversion clade</taxon>
        <taxon>dalbergioids sensu lato</taxon>
        <taxon>Dalbergieae</taxon>
        <taxon>Pterocarpus clade</taxon>
        <taxon>Stylosanthes</taxon>
    </lineage>
</organism>